<organism evidence="1 2">
    <name type="scientific">Nocardioides thalensis</name>
    <dbReference type="NCBI Taxonomy" id="1914755"/>
    <lineage>
        <taxon>Bacteria</taxon>
        <taxon>Bacillati</taxon>
        <taxon>Actinomycetota</taxon>
        <taxon>Actinomycetes</taxon>
        <taxon>Propionibacteriales</taxon>
        <taxon>Nocardioidaceae</taxon>
        <taxon>Nocardioides</taxon>
    </lineage>
</organism>
<proteinExistence type="predicted"/>
<sequence>MSDQFDVELEDADLLGEVELTMNLIVAASATDDQLSIEEIDRILGVEKQRPAS</sequence>
<protein>
    <recommendedName>
        <fullName evidence="3">Carrier domain-containing protein</fullName>
    </recommendedName>
</protein>
<comment type="caution">
    <text evidence="1">The sequence shown here is derived from an EMBL/GenBank/DDBJ whole genome shotgun (WGS) entry which is preliminary data.</text>
</comment>
<name>A0A853C8E3_9ACTN</name>
<dbReference type="Proteomes" id="UP000530424">
    <property type="component" value="Unassembled WGS sequence"/>
</dbReference>
<gene>
    <name evidence="1" type="ORF">HNR19_003620</name>
</gene>
<dbReference type="RefSeq" id="WP_179669227.1">
    <property type="nucleotide sequence ID" value="NZ_JACCFP010000001.1"/>
</dbReference>
<dbReference type="EMBL" id="JACCFP010000001">
    <property type="protein sequence ID" value="NYJ02922.1"/>
    <property type="molecule type" value="Genomic_DNA"/>
</dbReference>
<evidence type="ECO:0008006" key="3">
    <source>
        <dbReference type="Google" id="ProtNLM"/>
    </source>
</evidence>
<dbReference type="AlphaFoldDB" id="A0A853C8E3"/>
<reference evidence="1 2" key="1">
    <citation type="submission" date="2020-07" db="EMBL/GenBank/DDBJ databases">
        <title>Sequencing the genomes of 1000 actinobacteria strains.</title>
        <authorList>
            <person name="Klenk H.-P."/>
        </authorList>
    </citation>
    <scope>NUCLEOTIDE SEQUENCE [LARGE SCALE GENOMIC DNA]</scope>
    <source>
        <strain evidence="1 2">DSM 103833</strain>
    </source>
</reference>
<accession>A0A853C8E3</accession>
<evidence type="ECO:0000313" key="2">
    <source>
        <dbReference type="Proteomes" id="UP000530424"/>
    </source>
</evidence>
<keyword evidence="2" id="KW-1185">Reference proteome</keyword>
<evidence type="ECO:0000313" key="1">
    <source>
        <dbReference type="EMBL" id="NYJ02922.1"/>
    </source>
</evidence>